<accession>X1T2U7</accession>
<reference evidence="1" key="1">
    <citation type="journal article" date="2014" name="Front. Microbiol.">
        <title>High frequency of phylogenetically diverse reductive dehalogenase-homologous genes in deep subseafloor sedimentary metagenomes.</title>
        <authorList>
            <person name="Kawai M."/>
            <person name="Futagami T."/>
            <person name="Toyoda A."/>
            <person name="Takaki Y."/>
            <person name="Nishi S."/>
            <person name="Hori S."/>
            <person name="Arai W."/>
            <person name="Tsubouchi T."/>
            <person name="Morono Y."/>
            <person name="Uchiyama I."/>
            <person name="Ito T."/>
            <person name="Fujiyama A."/>
            <person name="Inagaki F."/>
            <person name="Takami H."/>
        </authorList>
    </citation>
    <scope>NUCLEOTIDE SEQUENCE</scope>
    <source>
        <strain evidence="1">Expedition CK06-06</strain>
    </source>
</reference>
<sequence length="35" mass="3818">APLSTHHMAEFVVDFAIKGNKYFNGKIIPVSTSTP</sequence>
<protein>
    <submittedName>
        <fullName evidence="1">Uncharacterized protein</fullName>
    </submittedName>
</protein>
<comment type="caution">
    <text evidence="1">The sequence shown here is derived from an EMBL/GenBank/DDBJ whole genome shotgun (WGS) entry which is preliminary data.</text>
</comment>
<evidence type="ECO:0000313" key="1">
    <source>
        <dbReference type="EMBL" id="GAI74364.1"/>
    </source>
</evidence>
<gene>
    <name evidence="1" type="ORF">S12H4_22253</name>
</gene>
<organism evidence="1">
    <name type="scientific">marine sediment metagenome</name>
    <dbReference type="NCBI Taxonomy" id="412755"/>
    <lineage>
        <taxon>unclassified sequences</taxon>
        <taxon>metagenomes</taxon>
        <taxon>ecological metagenomes</taxon>
    </lineage>
</organism>
<proteinExistence type="predicted"/>
<dbReference type="AlphaFoldDB" id="X1T2U7"/>
<name>X1T2U7_9ZZZZ</name>
<feature type="non-terminal residue" evidence="1">
    <location>
        <position position="1"/>
    </location>
</feature>
<dbReference type="EMBL" id="BARW01011572">
    <property type="protein sequence ID" value="GAI74364.1"/>
    <property type="molecule type" value="Genomic_DNA"/>
</dbReference>